<reference evidence="8" key="1">
    <citation type="submission" date="2013-02" db="EMBL/GenBank/DDBJ databases">
        <authorList>
            <person name="Hughes D."/>
        </authorList>
    </citation>
    <scope>NUCLEOTIDE SEQUENCE</scope>
    <source>
        <strain>Durham</strain>
        <strain evidence="8">NC isolate 2 -- Noor lab</strain>
    </source>
</reference>
<name>T1GUH1_MEGSC</name>
<dbReference type="EMBL" id="CAQQ02041825">
    <property type="status" value="NOT_ANNOTATED_CDS"/>
    <property type="molecule type" value="Genomic_DNA"/>
</dbReference>
<evidence type="ECO:0000256" key="5">
    <source>
        <dbReference type="SAM" id="Phobius"/>
    </source>
</evidence>
<dbReference type="GO" id="GO:0140359">
    <property type="term" value="F:ABC-type transporter activity"/>
    <property type="evidence" value="ECO:0007669"/>
    <property type="project" value="InterPro"/>
</dbReference>
<dbReference type="AlphaFoldDB" id="T1GUH1"/>
<dbReference type="EMBL" id="CAQQ02041827">
    <property type="status" value="NOT_ANNOTATED_CDS"/>
    <property type="molecule type" value="Genomic_DNA"/>
</dbReference>
<proteinExistence type="predicted"/>
<dbReference type="EnsemblMetazoa" id="MESCA007384-RA">
    <property type="protein sequence ID" value="MESCA007384-PA"/>
    <property type="gene ID" value="MESCA007384"/>
</dbReference>
<feature type="transmembrane region" description="Helical" evidence="5">
    <location>
        <begin position="215"/>
        <end position="237"/>
    </location>
</feature>
<feature type="transmembrane region" description="Helical" evidence="5">
    <location>
        <begin position="134"/>
        <end position="154"/>
    </location>
</feature>
<evidence type="ECO:0000256" key="1">
    <source>
        <dbReference type="ARBA" id="ARBA00004141"/>
    </source>
</evidence>
<evidence type="ECO:0000313" key="7">
    <source>
        <dbReference type="EnsemblMetazoa" id="MESCA007384-PA"/>
    </source>
</evidence>
<dbReference type="EMBL" id="CAQQ02041826">
    <property type="status" value="NOT_ANNOTATED_CDS"/>
    <property type="molecule type" value="Genomic_DNA"/>
</dbReference>
<feature type="domain" description="ABC-2 type transporter transmembrane" evidence="6">
    <location>
        <begin position="33"/>
        <end position="301"/>
    </location>
</feature>
<keyword evidence="8" id="KW-1185">Reference proteome</keyword>
<dbReference type="EMBL" id="CAQQ02041823">
    <property type="status" value="NOT_ANNOTATED_CDS"/>
    <property type="molecule type" value="Genomic_DNA"/>
</dbReference>
<keyword evidence="2 5" id="KW-0812">Transmembrane</keyword>
<keyword evidence="4 5" id="KW-0472">Membrane</keyword>
<reference evidence="7" key="2">
    <citation type="submission" date="2015-06" db="UniProtKB">
        <authorList>
            <consortium name="EnsemblMetazoa"/>
        </authorList>
    </citation>
    <scope>IDENTIFICATION</scope>
</reference>
<dbReference type="OMA" id="WICTRTA"/>
<dbReference type="GO" id="GO:0016020">
    <property type="term" value="C:membrane"/>
    <property type="evidence" value="ECO:0007669"/>
    <property type="project" value="UniProtKB-SubCell"/>
</dbReference>
<dbReference type="Pfam" id="PF12698">
    <property type="entry name" value="ABC2_membrane_3"/>
    <property type="match status" value="1"/>
</dbReference>
<evidence type="ECO:0000313" key="8">
    <source>
        <dbReference type="Proteomes" id="UP000015102"/>
    </source>
</evidence>
<keyword evidence="3 5" id="KW-1133">Transmembrane helix</keyword>
<accession>T1GUH1</accession>
<organism evidence="7 8">
    <name type="scientific">Megaselia scalaris</name>
    <name type="common">Humpbacked fly</name>
    <name type="synonym">Phora scalaris</name>
    <dbReference type="NCBI Taxonomy" id="36166"/>
    <lineage>
        <taxon>Eukaryota</taxon>
        <taxon>Metazoa</taxon>
        <taxon>Ecdysozoa</taxon>
        <taxon>Arthropoda</taxon>
        <taxon>Hexapoda</taxon>
        <taxon>Insecta</taxon>
        <taxon>Pterygota</taxon>
        <taxon>Neoptera</taxon>
        <taxon>Endopterygota</taxon>
        <taxon>Diptera</taxon>
        <taxon>Brachycera</taxon>
        <taxon>Muscomorpha</taxon>
        <taxon>Platypezoidea</taxon>
        <taxon>Phoridae</taxon>
        <taxon>Megaseliini</taxon>
        <taxon>Megaselia</taxon>
    </lineage>
</organism>
<dbReference type="Proteomes" id="UP000015102">
    <property type="component" value="Unassembled WGS sequence"/>
</dbReference>
<dbReference type="InterPro" id="IPR013525">
    <property type="entry name" value="ABC2_TM"/>
</dbReference>
<protein>
    <recommendedName>
        <fullName evidence="6">ABC-2 type transporter transmembrane domain-containing protein</fullName>
    </recommendedName>
</protein>
<dbReference type="HOGENOM" id="CLU_761389_0_0_1"/>
<sequence length="364" mass="41414">MTLMERSNISDIPELTSIANEYGKYIEDETSTANFKEINEGFEDYILNLYKSILVRVNTKYVAAATFYAQNITAWLNNQPFHAAPLTVNLIHNAMARAYLGHEYRISVTNSPLPYRPDSKFFQLLIGNSLGSQLSSNTCFCMCFVSAMYILFLIKERVSRSKLLQFVGGVKVWTFWLTQIIWDYFTYLVTALVFVGTIACFQEENFSTFSELGKYYFLLMIFGISVLPFTYLMANLFTEPAIGFGRISILNLFAGNALFIVIMVMKMPFLDTAPVANALQWVFNIFPHYALASSMSKLSNNIATRKVCDEVCSLIPILKDCTAEVLCEKMEGKNVVCNLSLDGPNLEFYLKFFTCWPVSLFYLP</sequence>
<evidence type="ECO:0000259" key="6">
    <source>
        <dbReference type="Pfam" id="PF12698"/>
    </source>
</evidence>
<dbReference type="STRING" id="36166.T1GUH1"/>
<feature type="transmembrane region" description="Helical" evidence="5">
    <location>
        <begin position="175"/>
        <end position="195"/>
    </location>
</feature>
<evidence type="ECO:0000256" key="4">
    <source>
        <dbReference type="ARBA" id="ARBA00023136"/>
    </source>
</evidence>
<comment type="subcellular location">
    <subcellularLocation>
        <location evidence="1">Membrane</location>
        <topology evidence="1">Multi-pass membrane protein</topology>
    </subcellularLocation>
</comment>
<dbReference type="EMBL" id="CAQQ02041824">
    <property type="status" value="NOT_ANNOTATED_CDS"/>
    <property type="molecule type" value="Genomic_DNA"/>
</dbReference>
<evidence type="ECO:0000256" key="2">
    <source>
        <dbReference type="ARBA" id="ARBA00022692"/>
    </source>
</evidence>
<evidence type="ECO:0000256" key="3">
    <source>
        <dbReference type="ARBA" id="ARBA00022989"/>
    </source>
</evidence>
<feature type="transmembrane region" description="Helical" evidence="5">
    <location>
        <begin position="249"/>
        <end position="269"/>
    </location>
</feature>